<feature type="transmembrane region" description="Helical" evidence="6">
    <location>
        <begin position="497"/>
        <end position="521"/>
    </location>
</feature>
<feature type="transmembrane region" description="Helical" evidence="6">
    <location>
        <begin position="385"/>
        <end position="405"/>
    </location>
</feature>
<dbReference type="InterPro" id="IPR051359">
    <property type="entry name" value="CaCA_antiporter"/>
</dbReference>
<dbReference type="GO" id="GO:0008324">
    <property type="term" value="F:monoatomic cation transmembrane transporter activity"/>
    <property type="evidence" value="ECO:0007669"/>
    <property type="project" value="TreeGrafter"/>
</dbReference>
<feature type="transmembrane region" description="Helical" evidence="6">
    <location>
        <begin position="93"/>
        <end position="125"/>
    </location>
</feature>
<dbReference type="OrthoDB" id="427034at2759"/>
<evidence type="ECO:0000313" key="9">
    <source>
        <dbReference type="Proteomes" id="UP000604046"/>
    </source>
</evidence>
<feature type="transmembrane region" description="Helical" evidence="6">
    <location>
        <begin position="230"/>
        <end position="250"/>
    </location>
</feature>
<keyword evidence="9" id="KW-1185">Reference proteome</keyword>
<evidence type="ECO:0000256" key="2">
    <source>
        <dbReference type="ARBA" id="ARBA00022448"/>
    </source>
</evidence>
<reference evidence="8" key="1">
    <citation type="submission" date="2021-02" db="EMBL/GenBank/DDBJ databases">
        <authorList>
            <person name="Dougan E. K."/>
            <person name="Rhodes N."/>
            <person name="Thang M."/>
            <person name="Chan C."/>
        </authorList>
    </citation>
    <scope>NUCLEOTIDE SEQUENCE</scope>
</reference>
<evidence type="ECO:0000256" key="6">
    <source>
        <dbReference type="SAM" id="Phobius"/>
    </source>
</evidence>
<dbReference type="Gene3D" id="1.20.1420.30">
    <property type="entry name" value="NCX, central ion-binding region"/>
    <property type="match status" value="2"/>
</dbReference>
<feature type="transmembrane region" description="Helical" evidence="6">
    <location>
        <begin position="171"/>
        <end position="192"/>
    </location>
</feature>
<dbReference type="Proteomes" id="UP000604046">
    <property type="component" value="Unassembled WGS sequence"/>
</dbReference>
<dbReference type="GO" id="GO:0016020">
    <property type="term" value="C:membrane"/>
    <property type="evidence" value="ECO:0007669"/>
    <property type="project" value="UniProtKB-SubCell"/>
</dbReference>
<gene>
    <name evidence="8" type="primary">CCX1</name>
    <name evidence="8" type="ORF">SNAT2548_LOCUS13665</name>
</gene>
<evidence type="ECO:0000256" key="1">
    <source>
        <dbReference type="ARBA" id="ARBA00004141"/>
    </source>
</evidence>
<dbReference type="Pfam" id="PF01699">
    <property type="entry name" value="Na_Ca_ex"/>
    <property type="match status" value="2"/>
</dbReference>
<dbReference type="InterPro" id="IPR004837">
    <property type="entry name" value="NaCa_Exmemb"/>
</dbReference>
<organism evidence="8 9">
    <name type="scientific">Symbiodinium natans</name>
    <dbReference type="NCBI Taxonomy" id="878477"/>
    <lineage>
        <taxon>Eukaryota</taxon>
        <taxon>Sar</taxon>
        <taxon>Alveolata</taxon>
        <taxon>Dinophyceae</taxon>
        <taxon>Suessiales</taxon>
        <taxon>Symbiodiniaceae</taxon>
        <taxon>Symbiodinium</taxon>
    </lineage>
</organism>
<accession>A0A812ML16</accession>
<dbReference type="InterPro" id="IPR044880">
    <property type="entry name" value="NCX_ion-bd_dom_sf"/>
</dbReference>
<feature type="transmembrane region" description="Helical" evidence="6">
    <location>
        <begin position="204"/>
        <end position="224"/>
    </location>
</feature>
<comment type="caution">
    <text evidence="8">The sequence shown here is derived from an EMBL/GenBank/DDBJ whole genome shotgun (WGS) entry which is preliminary data.</text>
</comment>
<evidence type="ECO:0000313" key="8">
    <source>
        <dbReference type="EMBL" id="CAE7261146.1"/>
    </source>
</evidence>
<keyword evidence="3 6" id="KW-0812">Transmembrane</keyword>
<dbReference type="EMBL" id="CAJNDS010001460">
    <property type="protein sequence ID" value="CAE7261146.1"/>
    <property type="molecule type" value="Genomic_DNA"/>
</dbReference>
<feature type="domain" description="Sodium/calcium exchanger membrane region" evidence="7">
    <location>
        <begin position="391"/>
        <end position="546"/>
    </location>
</feature>
<sequence>MVTLRWPGQCLVIAFISFTFTFDAALAVRPGLKIERGRRLSRIFQSFLEDQTDLARDSDRNAAKDDQWQRPCEQCQGAFMNYFSALQTATRPILVTVGIGMTIVVLTWLMMDTAQLFFLPALFYWSKRLKLSSEMAAATLLALGNGAPDMADAVAAAQLQDLPLGLSDLGGANLCSLSWGNCLCLLVAYMVDPDAKTAVLEHQGHYLVLLAFYGGAIVLLSLSLQQATVNFWHVCALTALYGAFLLYLLARNKIEEQMEGISGPTGRRRNSSTHVAMEDSLACLSPPDADSWRISFAWALLLPFTLVRMATIPPCDLRWDTPRRVFHTMCPTGLYLLCRLLGYIPAPDFNGGVATAVVLILITVTIFITGGTSSSAKMSGSALPWFYSGMSLLALVSSMLWLSALSDEITASLEGLCRFYKISRLRSGFTLLAWGNCAGDLVAAYSISLMGEFSLAFHGLVASQFFNVAVGFSAALMTVTWKSSEKTLFDNGWPVDISHPLLACVGSILIVVAMQAVFSLVDLNVRSPCWSVALAANYGTFFIYMWMNTSAEVPYQLAG</sequence>
<feature type="transmembrane region" description="Helical" evidence="6">
    <location>
        <begin position="455"/>
        <end position="477"/>
    </location>
</feature>
<evidence type="ECO:0000256" key="5">
    <source>
        <dbReference type="ARBA" id="ARBA00023136"/>
    </source>
</evidence>
<keyword evidence="4 6" id="KW-1133">Transmembrane helix</keyword>
<feature type="domain" description="Sodium/calcium exchanger membrane region" evidence="7">
    <location>
        <begin position="103"/>
        <end position="249"/>
    </location>
</feature>
<evidence type="ECO:0000259" key="7">
    <source>
        <dbReference type="Pfam" id="PF01699"/>
    </source>
</evidence>
<feature type="transmembrane region" description="Helical" evidence="6">
    <location>
        <begin position="352"/>
        <end position="373"/>
    </location>
</feature>
<feature type="transmembrane region" description="Helical" evidence="6">
    <location>
        <begin position="325"/>
        <end position="346"/>
    </location>
</feature>
<dbReference type="PANTHER" id="PTHR12266:SF0">
    <property type="entry name" value="MITOCHONDRIAL SODIUM_CALCIUM EXCHANGER PROTEIN"/>
    <property type="match status" value="1"/>
</dbReference>
<keyword evidence="5 6" id="KW-0472">Membrane</keyword>
<proteinExistence type="predicted"/>
<feature type="transmembrane region" description="Helical" evidence="6">
    <location>
        <begin position="528"/>
        <end position="547"/>
    </location>
</feature>
<keyword evidence="2" id="KW-0813">Transport</keyword>
<evidence type="ECO:0000256" key="3">
    <source>
        <dbReference type="ARBA" id="ARBA00022692"/>
    </source>
</evidence>
<comment type="subcellular location">
    <subcellularLocation>
        <location evidence="1">Membrane</location>
        <topology evidence="1">Multi-pass membrane protein</topology>
    </subcellularLocation>
</comment>
<feature type="transmembrane region" description="Helical" evidence="6">
    <location>
        <begin position="425"/>
        <end position="443"/>
    </location>
</feature>
<dbReference type="PANTHER" id="PTHR12266">
    <property type="entry name" value="NA+/CA2+ K+ INDEPENDENT EXCHANGER"/>
    <property type="match status" value="1"/>
</dbReference>
<feature type="transmembrane region" description="Helical" evidence="6">
    <location>
        <begin position="6"/>
        <end position="28"/>
    </location>
</feature>
<dbReference type="AlphaFoldDB" id="A0A812ML16"/>
<name>A0A812ML16_9DINO</name>
<protein>
    <submittedName>
        <fullName evidence="8">CCX1 protein</fullName>
    </submittedName>
</protein>
<evidence type="ECO:0000256" key="4">
    <source>
        <dbReference type="ARBA" id="ARBA00022989"/>
    </source>
</evidence>